<accession>A0A1H9T2C4</accession>
<dbReference type="SUPFAM" id="SSF52091">
    <property type="entry name" value="SpoIIaa-like"/>
    <property type="match status" value="1"/>
</dbReference>
<proteinExistence type="predicted"/>
<evidence type="ECO:0000313" key="3">
    <source>
        <dbReference type="Proteomes" id="UP000199051"/>
    </source>
</evidence>
<keyword evidence="3" id="KW-1185">Reference proteome</keyword>
<evidence type="ECO:0000313" key="2">
    <source>
        <dbReference type="EMBL" id="SER91298.1"/>
    </source>
</evidence>
<dbReference type="InterPro" id="IPR036513">
    <property type="entry name" value="STAS_dom_sf"/>
</dbReference>
<dbReference type="CDD" id="cd07043">
    <property type="entry name" value="STAS_anti-anti-sigma_factors"/>
    <property type="match status" value="1"/>
</dbReference>
<dbReference type="STRING" id="155974.SAMN04487818_10636"/>
<dbReference type="Pfam" id="PF01740">
    <property type="entry name" value="STAS"/>
    <property type="match status" value="1"/>
</dbReference>
<dbReference type="GO" id="GO:0043856">
    <property type="term" value="F:anti-sigma factor antagonist activity"/>
    <property type="evidence" value="ECO:0007669"/>
    <property type="project" value="TreeGrafter"/>
</dbReference>
<dbReference type="InterPro" id="IPR002645">
    <property type="entry name" value="STAS_dom"/>
</dbReference>
<dbReference type="PANTHER" id="PTHR33495">
    <property type="entry name" value="ANTI-SIGMA FACTOR ANTAGONIST TM_1081-RELATED-RELATED"/>
    <property type="match status" value="1"/>
</dbReference>
<organism evidence="2 3">
    <name type="scientific">Actinokineospora terrae</name>
    <dbReference type="NCBI Taxonomy" id="155974"/>
    <lineage>
        <taxon>Bacteria</taxon>
        <taxon>Bacillati</taxon>
        <taxon>Actinomycetota</taxon>
        <taxon>Actinomycetes</taxon>
        <taxon>Pseudonocardiales</taxon>
        <taxon>Pseudonocardiaceae</taxon>
        <taxon>Actinokineospora</taxon>
    </lineage>
</organism>
<reference evidence="3" key="1">
    <citation type="submission" date="2016-10" db="EMBL/GenBank/DDBJ databases">
        <authorList>
            <person name="Varghese N."/>
            <person name="Submissions S."/>
        </authorList>
    </citation>
    <scope>NUCLEOTIDE SEQUENCE [LARGE SCALE GENOMIC DNA]</scope>
    <source>
        <strain evidence="3">DSM 44260</strain>
    </source>
</reference>
<dbReference type="PANTHER" id="PTHR33495:SF2">
    <property type="entry name" value="ANTI-SIGMA FACTOR ANTAGONIST TM_1081-RELATED"/>
    <property type="match status" value="1"/>
</dbReference>
<name>A0A1H9T2C4_9PSEU</name>
<dbReference type="RefSeq" id="WP_092778458.1">
    <property type="nucleotide sequence ID" value="NZ_FOGI01000006.1"/>
</dbReference>
<sequence>MSPLLTVSVERVPGQEIVRAWGEVDLGSVSVLADAMDAVIDRGSQAATVVVDLTEVTFMASAGLSAVVEANQRARMAGLSLVVVSPQGSAPRRAFSVSAVDRVLVLAEDLTSASSHRR</sequence>
<dbReference type="PROSITE" id="PS50801">
    <property type="entry name" value="STAS"/>
    <property type="match status" value="1"/>
</dbReference>
<gene>
    <name evidence="2" type="ORF">SAMN04487818_10636</name>
</gene>
<feature type="domain" description="STAS" evidence="1">
    <location>
        <begin position="5"/>
        <end position="118"/>
    </location>
</feature>
<protein>
    <submittedName>
        <fullName evidence="2">Anti-anti-sigma factor</fullName>
    </submittedName>
</protein>
<evidence type="ECO:0000259" key="1">
    <source>
        <dbReference type="PROSITE" id="PS50801"/>
    </source>
</evidence>
<dbReference type="AlphaFoldDB" id="A0A1H9T2C4"/>
<dbReference type="EMBL" id="FOGI01000006">
    <property type="protein sequence ID" value="SER91298.1"/>
    <property type="molecule type" value="Genomic_DNA"/>
</dbReference>
<dbReference type="Gene3D" id="3.30.750.24">
    <property type="entry name" value="STAS domain"/>
    <property type="match status" value="1"/>
</dbReference>
<dbReference type="Proteomes" id="UP000199051">
    <property type="component" value="Unassembled WGS sequence"/>
</dbReference>